<dbReference type="InterPro" id="IPR036869">
    <property type="entry name" value="J_dom_sf"/>
</dbReference>
<dbReference type="PRINTS" id="PR00625">
    <property type="entry name" value="JDOMAIN"/>
</dbReference>
<feature type="transmembrane region" description="Helical" evidence="2">
    <location>
        <begin position="265"/>
        <end position="284"/>
    </location>
</feature>
<reference evidence="4 5" key="1">
    <citation type="submission" date="2012-05" db="EMBL/GenBank/DDBJ databases">
        <title>Finished chromosome of genome of Oscillatoria sp. PCC 7112.</title>
        <authorList>
            <consortium name="US DOE Joint Genome Institute"/>
            <person name="Gugger M."/>
            <person name="Coursin T."/>
            <person name="Rippka R."/>
            <person name="Tandeau De Marsac N."/>
            <person name="Huntemann M."/>
            <person name="Wei C.-L."/>
            <person name="Han J."/>
            <person name="Detter J.C."/>
            <person name="Han C."/>
            <person name="Tapia R."/>
            <person name="Davenport K."/>
            <person name="Daligault H."/>
            <person name="Erkkila T."/>
            <person name="Gu W."/>
            <person name="Munk A.C.C."/>
            <person name="Teshima H."/>
            <person name="Xu Y."/>
            <person name="Chain P."/>
            <person name="Chen A."/>
            <person name="Krypides N."/>
            <person name="Mavromatis K."/>
            <person name="Markowitz V."/>
            <person name="Szeto E."/>
            <person name="Ivanova N."/>
            <person name="Mikhailova N."/>
            <person name="Ovchinnikova G."/>
            <person name="Pagani I."/>
            <person name="Pati A."/>
            <person name="Goodwin L."/>
            <person name="Peters L."/>
            <person name="Pitluck S."/>
            <person name="Woyke T."/>
            <person name="Kerfeld C."/>
        </authorList>
    </citation>
    <scope>NUCLEOTIDE SEQUENCE [LARGE SCALE GENOMIC DNA]</scope>
    <source>
        <strain evidence="4 5">PCC 7112</strain>
    </source>
</reference>
<dbReference type="PANTHER" id="PTHR24074">
    <property type="entry name" value="CO-CHAPERONE PROTEIN DJLA"/>
    <property type="match status" value="1"/>
</dbReference>
<feature type="transmembrane region" description="Helical" evidence="2">
    <location>
        <begin position="340"/>
        <end position="359"/>
    </location>
</feature>
<proteinExistence type="predicted"/>
<keyword evidence="2" id="KW-0472">Membrane</keyword>
<evidence type="ECO:0000259" key="3">
    <source>
        <dbReference type="PROSITE" id="PS50076"/>
    </source>
</evidence>
<feature type="transmembrane region" description="Helical" evidence="2">
    <location>
        <begin position="291"/>
        <end position="310"/>
    </location>
</feature>
<accession>K9VL25</accession>
<dbReference type="eggNOG" id="COG2214">
    <property type="taxonomic scope" value="Bacteria"/>
</dbReference>
<dbReference type="InterPro" id="IPR050817">
    <property type="entry name" value="DjlA_DnaK_co-chaperone"/>
</dbReference>
<dbReference type="CDD" id="cd06257">
    <property type="entry name" value="DnaJ"/>
    <property type="match status" value="1"/>
</dbReference>
<evidence type="ECO:0000256" key="1">
    <source>
        <dbReference type="SAM" id="MobiDB-lite"/>
    </source>
</evidence>
<feature type="transmembrane region" description="Helical" evidence="2">
    <location>
        <begin position="434"/>
        <end position="451"/>
    </location>
</feature>
<feature type="transmembrane region" description="Helical" evidence="2">
    <location>
        <begin position="402"/>
        <end position="428"/>
    </location>
</feature>
<evidence type="ECO:0000313" key="5">
    <source>
        <dbReference type="Proteomes" id="UP000010478"/>
    </source>
</evidence>
<dbReference type="SUPFAM" id="SSF46565">
    <property type="entry name" value="Chaperone J-domain"/>
    <property type="match status" value="1"/>
</dbReference>
<dbReference type="Proteomes" id="UP000010478">
    <property type="component" value="Chromosome"/>
</dbReference>
<keyword evidence="2" id="KW-1133">Transmembrane helix</keyword>
<dbReference type="Pfam" id="PF00226">
    <property type="entry name" value="DnaJ"/>
    <property type="match status" value="1"/>
</dbReference>
<dbReference type="EMBL" id="CP003614">
    <property type="protein sequence ID" value="AFZ08197.1"/>
    <property type="molecule type" value="Genomic_DNA"/>
</dbReference>
<feature type="transmembrane region" description="Helical" evidence="2">
    <location>
        <begin position="463"/>
        <end position="483"/>
    </location>
</feature>
<sequence length="488" mass="52021">MRKSKSQISNLKSAYCAAWLRIVQDVKYDSLRDSFASREFTNTCPKPMADINRCYEILEIEPGSSLEEIKRAYRDLAFVWHPDRFAHNDRLQQKAQQRLTEINEAYQQLVLFLSQPESSRSIEKQFQQPPPPAPEKPLRRRSGKSAASPGSQRRQTRPKAASKKFLTQKNSSSKKRFTTQNRQAWRGTKQPGRSVAREARPSQNYRKLTSKRKTEFSTQYSKPRSAPREVRPSQHYSSFPGWPLAIAVASYALTGWILTVSVAPLWMWALICGADWLWAAILLAEGSATPRVWLAALVLAGAVGGSIAGFQAGGMVTGAAWGAVGAGLGAIASSDAESRAVAAVLAVGGVVTVVGLLAGTGSGNWVKALVAAVCWAIVGLTCGLATEVGVNSGGPVGLSGAIGLGIGAWAGAFAGAGSGAIVQALAIAGSKTVYGAWAAIGIIAGVVARMVAAERLSHNSSGLYTFILLVATSGFGLWLGSWLGDRIF</sequence>
<dbReference type="PROSITE" id="PS50076">
    <property type="entry name" value="DNAJ_2"/>
    <property type="match status" value="1"/>
</dbReference>
<evidence type="ECO:0000313" key="4">
    <source>
        <dbReference type="EMBL" id="AFZ08197.1"/>
    </source>
</evidence>
<feature type="domain" description="J" evidence="3">
    <location>
        <begin position="53"/>
        <end position="127"/>
    </location>
</feature>
<organism evidence="4 5">
    <name type="scientific">Phormidium nigroviride PCC 7112</name>
    <dbReference type="NCBI Taxonomy" id="179408"/>
    <lineage>
        <taxon>Bacteria</taxon>
        <taxon>Bacillati</taxon>
        <taxon>Cyanobacteriota</taxon>
        <taxon>Cyanophyceae</taxon>
        <taxon>Oscillatoriophycideae</taxon>
        <taxon>Oscillatoriales</taxon>
        <taxon>Oscillatoriaceae</taxon>
        <taxon>Phormidium</taxon>
    </lineage>
</organism>
<dbReference type="SMART" id="SM00271">
    <property type="entry name" value="DnaJ"/>
    <property type="match status" value="1"/>
</dbReference>
<name>K9VL25_9CYAN</name>
<dbReference type="Gene3D" id="1.10.287.110">
    <property type="entry name" value="DnaJ domain"/>
    <property type="match status" value="1"/>
</dbReference>
<keyword evidence="2" id="KW-0812">Transmembrane</keyword>
<evidence type="ECO:0000256" key="2">
    <source>
        <dbReference type="SAM" id="Phobius"/>
    </source>
</evidence>
<feature type="transmembrane region" description="Helical" evidence="2">
    <location>
        <begin position="241"/>
        <end position="259"/>
    </location>
</feature>
<dbReference type="RefSeq" id="WP_015177450.1">
    <property type="nucleotide sequence ID" value="NC_019729.1"/>
</dbReference>
<dbReference type="KEGG" id="oni:Osc7112_3855"/>
<dbReference type="AlphaFoldDB" id="K9VL25"/>
<keyword evidence="5" id="KW-1185">Reference proteome</keyword>
<gene>
    <name evidence="4" type="ORF">Osc7112_3855</name>
</gene>
<dbReference type="HOGENOM" id="CLU_558776_0_0_3"/>
<protein>
    <submittedName>
        <fullName evidence="4">Heat shock protein DnaJ domain protein</fullName>
    </submittedName>
</protein>
<keyword evidence="4" id="KW-0346">Stress response</keyword>
<feature type="region of interest" description="Disordered" evidence="1">
    <location>
        <begin position="120"/>
        <end position="236"/>
    </location>
</feature>
<dbReference type="InterPro" id="IPR001623">
    <property type="entry name" value="DnaJ_domain"/>
</dbReference>
<feature type="transmembrane region" description="Helical" evidence="2">
    <location>
        <begin position="365"/>
        <end position="390"/>
    </location>
</feature>